<dbReference type="GO" id="GO:0004497">
    <property type="term" value="F:monooxygenase activity"/>
    <property type="evidence" value="ECO:0007669"/>
    <property type="project" value="UniProtKB-KW"/>
</dbReference>
<dbReference type="Gene3D" id="1.10.630.10">
    <property type="entry name" value="Cytochrome P450"/>
    <property type="match status" value="1"/>
</dbReference>
<evidence type="ECO:0000256" key="1">
    <source>
        <dbReference type="ARBA" id="ARBA00010617"/>
    </source>
</evidence>
<evidence type="ECO:0000256" key="5">
    <source>
        <dbReference type="RuleBase" id="RU000461"/>
    </source>
</evidence>
<keyword evidence="5" id="KW-0560">Oxidoreductase</keyword>
<dbReference type="GO" id="GO:0046872">
    <property type="term" value="F:metal ion binding"/>
    <property type="evidence" value="ECO:0007669"/>
    <property type="project" value="UniProtKB-KW"/>
</dbReference>
<evidence type="ECO:0000313" key="8">
    <source>
        <dbReference type="EMBL" id="CAL4959130.1"/>
    </source>
</evidence>
<dbReference type="Pfam" id="PF00067">
    <property type="entry name" value="p450"/>
    <property type="match status" value="1"/>
</dbReference>
<name>A0ABC8ZIV7_9POAL</name>
<feature type="binding site" description="axial binding residue" evidence="4">
    <location>
        <position position="508"/>
    </location>
    <ligand>
        <name>heme</name>
        <dbReference type="ChEBI" id="CHEBI:30413"/>
    </ligand>
    <ligandPart>
        <name>Fe</name>
        <dbReference type="ChEBI" id="CHEBI:18248"/>
    </ligandPart>
</feature>
<protein>
    <recommendedName>
        <fullName evidence="10">Cytochrome P450 71A1</fullName>
    </recommendedName>
</protein>
<comment type="similarity">
    <text evidence="1 5">Belongs to the cytochrome P450 family.</text>
</comment>
<evidence type="ECO:0000256" key="2">
    <source>
        <dbReference type="ARBA" id="ARBA00022723"/>
    </source>
</evidence>
<evidence type="ECO:0000256" key="7">
    <source>
        <dbReference type="SAM" id="Phobius"/>
    </source>
</evidence>
<dbReference type="PANTHER" id="PTHR47955">
    <property type="entry name" value="CYTOCHROME P450 FAMILY 71 PROTEIN"/>
    <property type="match status" value="1"/>
</dbReference>
<gene>
    <name evidence="8" type="ORF">URODEC1_LOCUS43537</name>
</gene>
<dbReference type="PRINTS" id="PR00385">
    <property type="entry name" value="P450"/>
</dbReference>
<keyword evidence="5" id="KW-0503">Monooxygenase</keyword>
<dbReference type="InterPro" id="IPR002401">
    <property type="entry name" value="Cyt_P450_E_grp-I"/>
</dbReference>
<evidence type="ECO:0000256" key="4">
    <source>
        <dbReference type="PIRSR" id="PIRSR602401-1"/>
    </source>
</evidence>
<dbReference type="PRINTS" id="PR00463">
    <property type="entry name" value="EP450I"/>
</dbReference>
<feature type="transmembrane region" description="Helical" evidence="7">
    <location>
        <begin position="31"/>
        <end position="58"/>
    </location>
</feature>
<dbReference type="AlphaFoldDB" id="A0ABC8ZIV7"/>
<comment type="cofactor">
    <cofactor evidence="4">
        <name>heme</name>
        <dbReference type="ChEBI" id="CHEBI:30413"/>
    </cofactor>
</comment>
<keyword evidence="3 4" id="KW-0408">Iron</keyword>
<dbReference type="InterPro" id="IPR017972">
    <property type="entry name" value="Cyt_P450_CS"/>
</dbReference>
<sequence length="567" mass="61399">MDAYMAIVTPSLTSCGGERLSESAVARQTTYMALSLAAVAALLLTVLVVLPLSAYLLLRISVNKPPPSPPPPQAAGGDGRRRPLPPSPRGLPVLGHLHLLGSLPHRSLRSLARAHGPVMLLRLGRVPAVVVSSAAGAEEVMRARDLAFASRPRSAMADRLLYGSRDVAFAPYGEYWRQARRVCAVHLLSARRVASFRRVREQEAAALVCRINKAAAAGGSGSAPVELAELLAEYANAVVTRAAVGDECARGLFDSGERGRKQRKVFTDFQTLIGTEPVEELLPWLGWVDAARGLDAKVRRTFQALDGLLDKVIHDHRCRRRPRNDGDADDGDRRDFVDVLLDVQEHDKEIGVQLGTSEIKAIILDMFAAGTDTTSTAMEWAMAELVTHPRAMRKLQDEIRAAATVDEGRISQLRYLKAVVKETLRLHVPVPLLVPRGPAADAEILGYRVPARTRVVINAWAIGRDPAAWDDAEEFVPERFLPDGPAAAVDYRGLDFRFVPFGAGRRGCPGLGLAEASIEMALATLLYHFDWEAAGGAGPSSLDMTEMSGLAVHIKSGLPLVAKPWIP</sequence>
<dbReference type="PROSITE" id="PS00086">
    <property type="entry name" value="CYTOCHROME_P450"/>
    <property type="match status" value="1"/>
</dbReference>
<dbReference type="CDD" id="cd11072">
    <property type="entry name" value="CYP71-like"/>
    <property type="match status" value="1"/>
</dbReference>
<evidence type="ECO:0000313" key="9">
    <source>
        <dbReference type="Proteomes" id="UP001497457"/>
    </source>
</evidence>
<reference evidence="8 9" key="2">
    <citation type="submission" date="2024-10" db="EMBL/GenBank/DDBJ databases">
        <authorList>
            <person name="Ryan C."/>
        </authorList>
    </citation>
    <scope>NUCLEOTIDE SEQUENCE [LARGE SCALE GENOMIC DNA]</scope>
</reference>
<organism evidence="8 9">
    <name type="scientific">Urochloa decumbens</name>
    <dbReference type="NCBI Taxonomy" id="240449"/>
    <lineage>
        <taxon>Eukaryota</taxon>
        <taxon>Viridiplantae</taxon>
        <taxon>Streptophyta</taxon>
        <taxon>Embryophyta</taxon>
        <taxon>Tracheophyta</taxon>
        <taxon>Spermatophyta</taxon>
        <taxon>Magnoliopsida</taxon>
        <taxon>Liliopsida</taxon>
        <taxon>Poales</taxon>
        <taxon>Poaceae</taxon>
        <taxon>PACMAD clade</taxon>
        <taxon>Panicoideae</taxon>
        <taxon>Panicodae</taxon>
        <taxon>Paniceae</taxon>
        <taxon>Melinidinae</taxon>
        <taxon>Urochloa</taxon>
    </lineage>
</organism>
<keyword evidence="7" id="KW-1133">Transmembrane helix</keyword>
<keyword evidence="4 5" id="KW-0349">Heme</keyword>
<dbReference type="SUPFAM" id="SSF48264">
    <property type="entry name" value="Cytochrome P450"/>
    <property type="match status" value="1"/>
</dbReference>
<proteinExistence type="inferred from homology"/>
<keyword evidence="7" id="KW-0472">Membrane</keyword>
<keyword evidence="2 4" id="KW-0479">Metal-binding</keyword>
<dbReference type="EMBL" id="OZ075128">
    <property type="protein sequence ID" value="CAL4959130.1"/>
    <property type="molecule type" value="Genomic_DNA"/>
</dbReference>
<keyword evidence="9" id="KW-1185">Reference proteome</keyword>
<evidence type="ECO:0000256" key="3">
    <source>
        <dbReference type="ARBA" id="ARBA00023004"/>
    </source>
</evidence>
<reference evidence="9" key="1">
    <citation type="submission" date="2024-06" db="EMBL/GenBank/DDBJ databases">
        <authorList>
            <person name="Ryan C."/>
        </authorList>
    </citation>
    <scope>NUCLEOTIDE SEQUENCE [LARGE SCALE GENOMIC DNA]</scope>
</reference>
<evidence type="ECO:0008006" key="10">
    <source>
        <dbReference type="Google" id="ProtNLM"/>
    </source>
</evidence>
<evidence type="ECO:0000256" key="6">
    <source>
        <dbReference type="SAM" id="MobiDB-lite"/>
    </source>
</evidence>
<dbReference type="FunFam" id="1.10.630.10:FF:000079">
    <property type="entry name" value="Cytochrome P450 71A26"/>
    <property type="match status" value="1"/>
</dbReference>
<dbReference type="InterPro" id="IPR001128">
    <property type="entry name" value="Cyt_P450"/>
</dbReference>
<dbReference type="PANTHER" id="PTHR47955:SF15">
    <property type="entry name" value="CYTOCHROME P450 71A2-LIKE"/>
    <property type="match status" value="1"/>
</dbReference>
<feature type="region of interest" description="Disordered" evidence="6">
    <location>
        <begin position="66"/>
        <end position="87"/>
    </location>
</feature>
<accession>A0ABC8ZIV7</accession>
<keyword evidence="7" id="KW-0812">Transmembrane</keyword>
<dbReference type="InterPro" id="IPR036396">
    <property type="entry name" value="Cyt_P450_sf"/>
</dbReference>
<dbReference type="Proteomes" id="UP001497457">
    <property type="component" value="Chromosome 18b"/>
</dbReference>